<dbReference type="InterPro" id="IPR002725">
    <property type="entry name" value="YgjP-like_metallopeptidase"/>
</dbReference>
<dbReference type="Proteomes" id="UP000189735">
    <property type="component" value="Unassembled WGS sequence"/>
</dbReference>
<dbReference type="Gene3D" id="3.30.2010.10">
    <property type="entry name" value="Metalloproteases ('zincins'), catalytic domain"/>
    <property type="match status" value="1"/>
</dbReference>
<dbReference type="PANTHER" id="PTHR30399:SF1">
    <property type="entry name" value="UTP PYROPHOSPHATASE"/>
    <property type="match status" value="1"/>
</dbReference>
<gene>
    <name evidence="2" type="ORF">SAMN06295879_2974</name>
</gene>
<proteinExistence type="predicted"/>
<dbReference type="AlphaFoldDB" id="A0A1T4YEN3"/>
<dbReference type="PANTHER" id="PTHR30399">
    <property type="entry name" value="UNCHARACTERIZED PROTEIN YGJP"/>
    <property type="match status" value="1"/>
</dbReference>
<dbReference type="Pfam" id="PF01863">
    <property type="entry name" value="YgjP-like"/>
    <property type="match status" value="1"/>
</dbReference>
<evidence type="ECO:0000313" key="2">
    <source>
        <dbReference type="EMBL" id="SKB00282.1"/>
    </source>
</evidence>
<name>A0A1T4YEN3_9MICO</name>
<accession>A0A1T4YEN3</accession>
<protein>
    <recommendedName>
        <fullName evidence="1">YgjP-like metallopeptidase domain-containing protein</fullName>
    </recommendedName>
</protein>
<dbReference type="InterPro" id="IPR053136">
    <property type="entry name" value="UTP_pyrophosphatase-like"/>
</dbReference>
<dbReference type="CDD" id="cd07344">
    <property type="entry name" value="M48_yhfN_like"/>
    <property type="match status" value="1"/>
</dbReference>
<organism evidence="2 3">
    <name type="scientific">Agreia bicolorata</name>
    <dbReference type="NCBI Taxonomy" id="110935"/>
    <lineage>
        <taxon>Bacteria</taxon>
        <taxon>Bacillati</taxon>
        <taxon>Actinomycetota</taxon>
        <taxon>Actinomycetes</taxon>
        <taxon>Micrococcales</taxon>
        <taxon>Microbacteriaceae</taxon>
        <taxon>Agreia</taxon>
    </lineage>
</organism>
<evidence type="ECO:0000313" key="3">
    <source>
        <dbReference type="Proteomes" id="UP000189735"/>
    </source>
</evidence>
<reference evidence="3" key="1">
    <citation type="submission" date="2017-02" db="EMBL/GenBank/DDBJ databases">
        <authorList>
            <person name="Varghese N."/>
            <person name="Submissions S."/>
        </authorList>
    </citation>
    <scope>NUCLEOTIDE SEQUENCE [LARGE SCALE GENOMIC DNA]</scope>
    <source>
        <strain evidence="3">VKM Ac-2052</strain>
    </source>
</reference>
<sequence length="235" mass="27425">MNRSVDYGTRQIAFSLDRRARKTMDITVDPQGDVVVVAPIDTPEEDIAARVRQRGRWIVSQQRYFSQFRPRSTPRQWVFGETHLYLGRQHRLRIGDASALPSVHRSPGVLLVNGVEFNDSRQLQRIVLAWYRQRATELFSLRLHHCIQRFDDRSITPDSMTIRVMNSRWASMSTAGRLSINPLLVRARVSEIDYVITHELVHRAHPHHGPEFWAMLEAVMPDHAIRKMRLERMLS</sequence>
<evidence type="ECO:0000259" key="1">
    <source>
        <dbReference type="Pfam" id="PF01863"/>
    </source>
</evidence>
<feature type="domain" description="YgjP-like metallopeptidase" evidence="1">
    <location>
        <begin position="22"/>
        <end position="232"/>
    </location>
</feature>
<dbReference type="RefSeq" id="WP_078715045.1">
    <property type="nucleotide sequence ID" value="NZ_FUYG01000008.1"/>
</dbReference>
<dbReference type="EMBL" id="FUYG01000008">
    <property type="protein sequence ID" value="SKB00282.1"/>
    <property type="molecule type" value="Genomic_DNA"/>
</dbReference>